<dbReference type="AlphaFoldDB" id="A0AA88DGR4"/>
<name>A0AA88DGR4_FICCA</name>
<evidence type="ECO:0000313" key="1">
    <source>
        <dbReference type="EMBL" id="GMN55077.1"/>
    </source>
</evidence>
<keyword evidence="2" id="KW-1185">Reference proteome</keyword>
<gene>
    <name evidence="1" type="ORF">TIFTF001_024206</name>
</gene>
<dbReference type="Proteomes" id="UP001187192">
    <property type="component" value="Unassembled WGS sequence"/>
</dbReference>
<evidence type="ECO:0000313" key="2">
    <source>
        <dbReference type="Proteomes" id="UP001187192"/>
    </source>
</evidence>
<sequence length="238" mass="27483">MSTTGETDKEANSECDEEQELNHKKAVTSIANLICTSEVSCLMIRSDSFKMFVTTLNPRFRVDSRTVESIDCYQICSLDEPVDISPWDAIFESLEDWGSIKDKISTRPMRMVPQNATKTTFNLREKKKLSLKHQVFQISCCADIISQMVAFAAEEIQSILNKTRALYNPKAQPLWYKPIDLAHEVIEMWRMGNSLPKMRQPTMMYHLMKNGRSLKNISNFSIEFLKYQVSYLSKKKNV</sequence>
<organism evidence="1 2">
    <name type="scientific">Ficus carica</name>
    <name type="common">Common fig</name>
    <dbReference type="NCBI Taxonomy" id="3494"/>
    <lineage>
        <taxon>Eukaryota</taxon>
        <taxon>Viridiplantae</taxon>
        <taxon>Streptophyta</taxon>
        <taxon>Embryophyta</taxon>
        <taxon>Tracheophyta</taxon>
        <taxon>Spermatophyta</taxon>
        <taxon>Magnoliopsida</taxon>
        <taxon>eudicotyledons</taxon>
        <taxon>Gunneridae</taxon>
        <taxon>Pentapetalae</taxon>
        <taxon>rosids</taxon>
        <taxon>fabids</taxon>
        <taxon>Rosales</taxon>
        <taxon>Moraceae</taxon>
        <taxon>Ficeae</taxon>
        <taxon>Ficus</taxon>
    </lineage>
</organism>
<proteinExistence type="predicted"/>
<accession>A0AA88DGR4</accession>
<comment type="caution">
    <text evidence="1">The sequence shown here is derived from an EMBL/GenBank/DDBJ whole genome shotgun (WGS) entry which is preliminary data.</text>
</comment>
<dbReference type="EMBL" id="BTGU01000055">
    <property type="protein sequence ID" value="GMN55077.1"/>
    <property type="molecule type" value="Genomic_DNA"/>
</dbReference>
<protein>
    <submittedName>
        <fullName evidence="1">Uncharacterized protein</fullName>
    </submittedName>
</protein>
<reference evidence="1" key="1">
    <citation type="submission" date="2023-07" db="EMBL/GenBank/DDBJ databases">
        <title>draft genome sequence of fig (Ficus carica).</title>
        <authorList>
            <person name="Takahashi T."/>
            <person name="Nishimura K."/>
        </authorList>
    </citation>
    <scope>NUCLEOTIDE SEQUENCE</scope>
</reference>